<dbReference type="EMBL" id="CM026433">
    <property type="protein sequence ID" value="KAG0554689.1"/>
    <property type="molecule type" value="Genomic_DNA"/>
</dbReference>
<accession>A0A8T0G9L9</accession>
<feature type="compositionally biased region" description="Basic and acidic residues" evidence="1">
    <location>
        <begin position="128"/>
        <end position="138"/>
    </location>
</feature>
<keyword evidence="3" id="KW-1185">Reference proteome</keyword>
<feature type="region of interest" description="Disordered" evidence="1">
    <location>
        <begin position="121"/>
        <end position="148"/>
    </location>
</feature>
<name>A0A8T0G9L9_CERPU</name>
<dbReference type="AlphaFoldDB" id="A0A8T0G9L9"/>
<reference evidence="2" key="1">
    <citation type="submission" date="2020-06" db="EMBL/GenBank/DDBJ databases">
        <title>WGS assembly of Ceratodon purpureus strain R40.</title>
        <authorList>
            <person name="Carey S.B."/>
            <person name="Jenkins J."/>
            <person name="Shu S."/>
            <person name="Lovell J.T."/>
            <person name="Sreedasyam A."/>
            <person name="Maumus F."/>
            <person name="Tiley G.P."/>
            <person name="Fernandez-Pozo N."/>
            <person name="Barry K."/>
            <person name="Chen C."/>
            <person name="Wang M."/>
            <person name="Lipzen A."/>
            <person name="Daum C."/>
            <person name="Saski C.A."/>
            <person name="Payton A.C."/>
            <person name="Mcbreen J.C."/>
            <person name="Conrad R.E."/>
            <person name="Kollar L.M."/>
            <person name="Olsson S."/>
            <person name="Huttunen S."/>
            <person name="Landis J.B."/>
            <person name="Wickett N.J."/>
            <person name="Johnson M.G."/>
            <person name="Rensing S.A."/>
            <person name="Grimwood J."/>
            <person name="Schmutz J."/>
            <person name="Mcdaniel S.F."/>
        </authorList>
    </citation>
    <scope>NUCLEOTIDE SEQUENCE</scope>
    <source>
        <strain evidence="2">R40</strain>
    </source>
</reference>
<dbReference type="Proteomes" id="UP000822688">
    <property type="component" value="Chromosome 12"/>
</dbReference>
<comment type="caution">
    <text evidence="2">The sequence shown here is derived from an EMBL/GenBank/DDBJ whole genome shotgun (WGS) entry which is preliminary data.</text>
</comment>
<feature type="compositionally biased region" description="Low complexity" evidence="1">
    <location>
        <begin position="139"/>
        <end position="148"/>
    </location>
</feature>
<protein>
    <submittedName>
        <fullName evidence="2">Uncharacterized protein</fullName>
    </submittedName>
</protein>
<evidence type="ECO:0000313" key="2">
    <source>
        <dbReference type="EMBL" id="KAG0554689.1"/>
    </source>
</evidence>
<evidence type="ECO:0000256" key="1">
    <source>
        <dbReference type="SAM" id="MobiDB-lite"/>
    </source>
</evidence>
<proteinExistence type="predicted"/>
<sequence length="259" mass="28508">MGLPAFEASALEQGPMSSNSSAKVIDCILALKSYHDWKQGGALGFWRLKSPTGAGSCVTSSRYSNHSKNLNICSNNSRRKWMLADQESLDGTSLSSSPDQSASFLSLHKDNRASYDDIMRLDQSGQDGVDRKSDERSSSPETSASTSTWLQDIRHKFSEVLQIKAKRAQDTLTATPIVTDGYGGGATMMYDQNAPSQSLLSLISAIIGDKPAEEVPVLVEFMLRKIMEEFERHLLNQRNQVTKAINPSLSIAKVYHWSV</sequence>
<evidence type="ECO:0000313" key="3">
    <source>
        <dbReference type="Proteomes" id="UP000822688"/>
    </source>
</evidence>
<gene>
    <name evidence="2" type="ORF">KC19_12G110800</name>
</gene>
<organism evidence="2 3">
    <name type="scientific">Ceratodon purpureus</name>
    <name type="common">Fire moss</name>
    <name type="synonym">Dicranum purpureum</name>
    <dbReference type="NCBI Taxonomy" id="3225"/>
    <lineage>
        <taxon>Eukaryota</taxon>
        <taxon>Viridiplantae</taxon>
        <taxon>Streptophyta</taxon>
        <taxon>Embryophyta</taxon>
        <taxon>Bryophyta</taxon>
        <taxon>Bryophytina</taxon>
        <taxon>Bryopsida</taxon>
        <taxon>Dicranidae</taxon>
        <taxon>Pseudoditrichales</taxon>
        <taxon>Ditrichaceae</taxon>
        <taxon>Ceratodon</taxon>
    </lineage>
</organism>